<dbReference type="Gene3D" id="1.10.12.10">
    <property type="entry name" value="Lyase 2-enoyl-coa Hydratase, Chain A, domain 2"/>
    <property type="match status" value="1"/>
</dbReference>
<dbReference type="FunFam" id="3.90.226.10:FF:000009">
    <property type="entry name" value="Carnitinyl-CoA dehydratase"/>
    <property type="match status" value="1"/>
</dbReference>
<keyword evidence="2" id="KW-0456">Lyase</keyword>
<gene>
    <name evidence="4" type="ORF">HHI36_015773</name>
</gene>
<proteinExistence type="inferred from homology"/>
<dbReference type="Proteomes" id="UP001516400">
    <property type="component" value="Unassembled WGS sequence"/>
</dbReference>
<comment type="caution">
    <text evidence="4">The sequence shown here is derived from an EMBL/GenBank/DDBJ whole genome shotgun (WGS) entry which is preliminary data.</text>
</comment>
<dbReference type="PROSITE" id="PS00166">
    <property type="entry name" value="ENOYL_COA_HYDRATASE"/>
    <property type="match status" value="1"/>
</dbReference>
<keyword evidence="5" id="KW-1185">Reference proteome</keyword>
<evidence type="ECO:0000256" key="3">
    <source>
        <dbReference type="RuleBase" id="RU003707"/>
    </source>
</evidence>
<evidence type="ECO:0000313" key="4">
    <source>
        <dbReference type="EMBL" id="KAL3274375.1"/>
    </source>
</evidence>
<sequence>MAFSTKYILNLKRNESVAFVKQCFRLYSQKEHGIKDLIVENLVGKHSGVTVFGMNRPERKNALGVNLVNQLDDELDKIGYDGKTRVLVIRSLVKDAFCAGADLKERIGMTSTEVSQFVKKLRSLMNKIHHLPIPVIAAVDGAAFGGGLELALACDIRIASSNTKLGLVETRLAIIPGAGGTQRLPRLISPAKAKELIYTARVIDGSKAEELGIVNNVVDQNTTGDAAYSKSLDLCEEIVQNGPVALKMAKAAINRGLETDLTTGLAIEEACYAQVIPTKDRIEALDAFQTKRKANFIGE</sequence>
<dbReference type="Pfam" id="PF00378">
    <property type="entry name" value="ECH_1"/>
    <property type="match status" value="1"/>
</dbReference>
<reference evidence="4 5" key="1">
    <citation type="journal article" date="2021" name="BMC Biol.">
        <title>Horizontally acquired antibacterial genes associated with adaptive radiation of ladybird beetles.</title>
        <authorList>
            <person name="Li H.S."/>
            <person name="Tang X.F."/>
            <person name="Huang Y.H."/>
            <person name="Xu Z.Y."/>
            <person name="Chen M.L."/>
            <person name="Du X.Y."/>
            <person name="Qiu B.Y."/>
            <person name="Chen P.T."/>
            <person name="Zhang W."/>
            <person name="Slipinski A."/>
            <person name="Escalona H.E."/>
            <person name="Waterhouse R.M."/>
            <person name="Zwick A."/>
            <person name="Pang H."/>
        </authorList>
    </citation>
    <scope>NUCLEOTIDE SEQUENCE [LARGE SCALE GENOMIC DNA]</scope>
    <source>
        <strain evidence="4">SYSU2018</strain>
    </source>
</reference>
<protein>
    <submittedName>
        <fullName evidence="4">Uncharacterized protein</fullName>
    </submittedName>
</protein>
<dbReference type="CDD" id="cd06558">
    <property type="entry name" value="crotonase-like"/>
    <property type="match status" value="1"/>
</dbReference>
<dbReference type="InterPro" id="IPR001753">
    <property type="entry name" value="Enoyl-CoA_hydra/iso"/>
</dbReference>
<dbReference type="AlphaFoldDB" id="A0ABD2N6R8"/>
<dbReference type="SUPFAM" id="SSF52096">
    <property type="entry name" value="ClpP/crotonase"/>
    <property type="match status" value="1"/>
</dbReference>
<dbReference type="InterPro" id="IPR014748">
    <property type="entry name" value="Enoyl-CoA_hydra_C"/>
</dbReference>
<dbReference type="Gene3D" id="3.90.226.10">
    <property type="entry name" value="2-enoyl-CoA Hydratase, Chain A, domain 1"/>
    <property type="match status" value="1"/>
</dbReference>
<dbReference type="PANTHER" id="PTHR11941:SF171">
    <property type="entry name" value="SD19268P"/>
    <property type="match status" value="1"/>
</dbReference>
<dbReference type="FunFam" id="1.10.12.10:FF:000001">
    <property type="entry name" value="Probable enoyl-CoA hydratase, mitochondrial"/>
    <property type="match status" value="1"/>
</dbReference>
<dbReference type="GO" id="GO:0004300">
    <property type="term" value="F:enoyl-CoA hydratase activity"/>
    <property type="evidence" value="ECO:0007669"/>
    <property type="project" value="UniProtKB-ARBA"/>
</dbReference>
<evidence type="ECO:0000256" key="2">
    <source>
        <dbReference type="ARBA" id="ARBA00023239"/>
    </source>
</evidence>
<organism evidence="4 5">
    <name type="scientific">Cryptolaemus montrouzieri</name>
    <dbReference type="NCBI Taxonomy" id="559131"/>
    <lineage>
        <taxon>Eukaryota</taxon>
        <taxon>Metazoa</taxon>
        <taxon>Ecdysozoa</taxon>
        <taxon>Arthropoda</taxon>
        <taxon>Hexapoda</taxon>
        <taxon>Insecta</taxon>
        <taxon>Pterygota</taxon>
        <taxon>Neoptera</taxon>
        <taxon>Endopterygota</taxon>
        <taxon>Coleoptera</taxon>
        <taxon>Polyphaga</taxon>
        <taxon>Cucujiformia</taxon>
        <taxon>Coccinelloidea</taxon>
        <taxon>Coccinellidae</taxon>
        <taxon>Scymninae</taxon>
        <taxon>Scymnini</taxon>
        <taxon>Cryptolaemus</taxon>
    </lineage>
</organism>
<dbReference type="EMBL" id="JABFTP020000062">
    <property type="protein sequence ID" value="KAL3274375.1"/>
    <property type="molecule type" value="Genomic_DNA"/>
</dbReference>
<dbReference type="InterPro" id="IPR029045">
    <property type="entry name" value="ClpP/crotonase-like_dom_sf"/>
</dbReference>
<dbReference type="InterPro" id="IPR018376">
    <property type="entry name" value="Enoyl-CoA_hyd/isom_CS"/>
</dbReference>
<name>A0ABD2N6R8_9CUCU</name>
<evidence type="ECO:0000256" key="1">
    <source>
        <dbReference type="ARBA" id="ARBA00005254"/>
    </source>
</evidence>
<accession>A0ABD2N6R8</accession>
<comment type="similarity">
    <text evidence="1 3">Belongs to the enoyl-CoA hydratase/isomerase family.</text>
</comment>
<dbReference type="PANTHER" id="PTHR11941">
    <property type="entry name" value="ENOYL-COA HYDRATASE-RELATED"/>
    <property type="match status" value="1"/>
</dbReference>
<evidence type="ECO:0000313" key="5">
    <source>
        <dbReference type="Proteomes" id="UP001516400"/>
    </source>
</evidence>